<dbReference type="RefSeq" id="WP_252850669.1">
    <property type="nucleotide sequence ID" value="NZ_JAMXLR010000006.1"/>
</dbReference>
<keyword evidence="3" id="KW-1185">Reference proteome</keyword>
<protein>
    <submittedName>
        <fullName evidence="2">Uncharacterized protein</fullName>
    </submittedName>
</protein>
<accession>A0A9X2F5K3</accession>
<gene>
    <name evidence="2" type="ORF">NG895_01490</name>
</gene>
<comment type="caution">
    <text evidence="2">The sequence shown here is derived from an EMBL/GenBank/DDBJ whole genome shotgun (WGS) entry which is preliminary data.</text>
</comment>
<proteinExistence type="predicted"/>
<feature type="transmembrane region" description="Helical" evidence="1">
    <location>
        <begin position="111"/>
        <end position="136"/>
    </location>
</feature>
<keyword evidence="1" id="KW-0472">Membrane</keyword>
<organism evidence="2 3">
    <name type="scientific">Aeoliella straminimaris</name>
    <dbReference type="NCBI Taxonomy" id="2954799"/>
    <lineage>
        <taxon>Bacteria</taxon>
        <taxon>Pseudomonadati</taxon>
        <taxon>Planctomycetota</taxon>
        <taxon>Planctomycetia</taxon>
        <taxon>Pirellulales</taxon>
        <taxon>Lacipirellulaceae</taxon>
        <taxon>Aeoliella</taxon>
    </lineage>
</organism>
<evidence type="ECO:0000313" key="2">
    <source>
        <dbReference type="EMBL" id="MCO6042570.1"/>
    </source>
</evidence>
<evidence type="ECO:0000313" key="3">
    <source>
        <dbReference type="Proteomes" id="UP001155241"/>
    </source>
</evidence>
<keyword evidence="1" id="KW-0812">Transmembrane</keyword>
<feature type="transmembrane region" description="Helical" evidence="1">
    <location>
        <begin position="77"/>
        <end position="99"/>
    </location>
</feature>
<keyword evidence="1" id="KW-1133">Transmembrane helix</keyword>
<sequence length="144" mass="15655">MSDRYTLVSGRPYVHQKCGTTTVINEGHFATLCNPFNVCLGTICANCGPGSLKDFHWEDTGESISDYRKRLRCEAPLWAVWYWLFAPILGAAIGAAVMVNFKAPNMTVTSAAITGAGIGVFLMIFLVGPMITGPIVGSRFYGQR</sequence>
<dbReference type="AlphaFoldDB" id="A0A9X2F5K3"/>
<reference evidence="2" key="1">
    <citation type="submission" date="2022-06" db="EMBL/GenBank/DDBJ databases">
        <title>Aeoliella straminimaris, a novel planctomycete from sediments.</title>
        <authorList>
            <person name="Vitorino I.R."/>
            <person name="Lage O.M."/>
        </authorList>
    </citation>
    <scope>NUCLEOTIDE SEQUENCE</scope>
    <source>
        <strain evidence="2">ICT_H6.2</strain>
    </source>
</reference>
<dbReference type="Proteomes" id="UP001155241">
    <property type="component" value="Unassembled WGS sequence"/>
</dbReference>
<dbReference type="EMBL" id="JAMXLR010000006">
    <property type="protein sequence ID" value="MCO6042570.1"/>
    <property type="molecule type" value="Genomic_DNA"/>
</dbReference>
<evidence type="ECO:0000256" key="1">
    <source>
        <dbReference type="SAM" id="Phobius"/>
    </source>
</evidence>
<name>A0A9X2F5K3_9BACT</name>